<reference evidence="1" key="1">
    <citation type="submission" date="2021-01" db="EMBL/GenBank/DDBJ databases">
        <title>Chromosome-level genome assembly of a human fungal pathogen reveals clustering of transcriptionally co-regulated genes.</title>
        <authorList>
            <person name="Voorhies M."/>
            <person name="Cohen S."/>
            <person name="Shea T.P."/>
            <person name="Petrus S."/>
            <person name="Munoz J.F."/>
            <person name="Poplawski S."/>
            <person name="Goldman W.E."/>
            <person name="Michael T."/>
            <person name="Cuomo C.A."/>
            <person name="Sil A."/>
            <person name="Beyhan S."/>
        </authorList>
    </citation>
    <scope>NUCLEOTIDE SEQUENCE</scope>
    <source>
        <strain evidence="1">WU24</strain>
    </source>
</reference>
<dbReference type="EMBL" id="CP069114">
    <property type="protein sequence ID" value="QSS64704.1"/>
    <property type="molecule type" value="Genomic_DNA"/>
</dbReference>
<dbReference type="AlphaFoldDB" id="A0A8A1MJD5"/>
<gene>
    <name evidence="1" type="ORF">I7I51_01775</name>
</gene>
<accession>A0A8A1MJD5</accession>
<proteinExistence type="predicted"/>
<protein>
    <submittedName>
        <fullName evidence="1">Uncharacterized protein</fullName>
    </submittedName>
</protein>
<name>A0A8A1MJD5_AJECA</name>
<sequence length="103" mass="11658">MTARHRAHPWWQIHLPKDTYDLKSIRPTLSKATSAHLSSGAEEVLWKNVEYMPVKCKAVFDLPESTFHHSFHESKPEILRVIGGSACPNFPILLSSLRAEPPS</sequence>
<evidence type="ECO:0000313" key="2">
    <source>
        <dbReference type="Proteomes" id="UP000663671"/>
    </source>
</evidence>
<organism evidence="1 2">
    <name type="scientific">Ajellomyces capsulatus</name>
    <name type="common">Darling's disease fungus</name>
    <name type="synonym">Histoplasma capsulatum</name>
    <dbReference type="NCBI Taxonomy" id="5037"/>
    <lineage>
        <taxon>Eukaryota</taxon>
        <taxon>Fungi</taxon>
        <taxon>Dikarya</taxon>
        <taxon>Ascomycota</taxon>
        <taxon>Pezizomycotina</taxon>
        <taxon>Eurotiomycetes</taxon>
        <taxon>Eurotiomycetidae</taxon>
        <taxon>Onygenales</taxon>
        <taxon>Ajellomycetaceae</taxon>
        <taxon>Histoplasma</taxon>
    </lineage>
</organism>
<dbReference type="Proteomes" id="UP000663671">
    <property type="component" value="Chromosome 1"/>
</dbReference>
<dbReference type="VEuPathDB" id="FungiDB:I7I51_01775"/>
<evidence type="ECO:0000313" key="1">
    <source>
        <dbReference type="EMBL" id="QSS64704.1"/>
    </source>
</evidence>